<dbReference type="Gene3D" id="3.10.450.50">
    <property type="match status" value="1"/>
</dbReference>
<dbReference type="AlphaFoldDB" id="A0A5C3N396"/>
<organism evidence="1 2">
    <name type="scientific">Heliocybe sulcata</name>
    <dbReference type="NCBI Taxonomy" id="5364"/>
    <lineage>
        <taxon>Eukaryota</taxon>
        <taxon>Fungi</taxon>
        <taxon>Dikarya</taxon>
        <taxon>Basidiomycota</taxon>
        <taxon>Agaricomycotina</taxon>
        <taxon>Agaricomycetes</taxon>
        <taxon>Gloeophyllales</taxon>
        <taxon>Gloeophyllaceae</taxon>
        <taxon>Heliocybe</taxon>
    </lineage>
</organism>
<dbReference type="EMBL" id="ML213511">
    <property type="protein sequence ID" value="TFK51532.1"/>
    <property type="molecule type" value="Genomic_DNA"/>
</dbReference>
<name>A0A5C3N396_9AGAM</name>
<reference evidence="1 2" key="1">
    <citation type="journal article" date="2019" name="Nat. Ecol. Evol.">
        <title>Megaphylogeny resolves global patterns of mushroom evolution.</title>
        <authorList>
            <person name="Varga T."/>
            <person name="Krizsan K."/>
            <person name="Foldi C."/>
            <person name="Dima B."/>
            <person name="Sanchez-Garcia M."/>
            <person name="Sanchez-Ramirez S."/>
            <person name="Szollosi G.J."/>
            <person name="Szarkandi J.G."/>
            <person name="Papp V."/>
            <person name="Albert L."/>
            <person name="Andreopoulos W."/>
            <person name="Angelini C."/>
            <person name="Antonin V."/>
            <person name="Barry K.W."/>
            <person name="Bougher N.L."/>
            <person name="Buchanan P."/>
            <person name="Buyck B."/>
            <person name="Bense V."/>
            <person name="Catcheside P."/>
            <person name="Chovatia M."/>
            <person name="Cooper J."/>
            <person name="Damon W."/>
            <person name="Desjardin D."/>
            <person name="Finy P."/>
            <person name="Geml J."/>
            <person name="Haridas S."/>
            <person name="Hughes K."/>
            <person name="Justo A."/>
            <person name="Karasinski D."/>
            <person name="Kautmanova I."/>
            <person name="Kiss B."/>
            <person name="Kocsube S."/>
            <person name="Kotiranta H."/>
            <person name="LaButti K.M."/>
            <person name="Lechner B.E."/>
            <person name="Liimatainen K."/>
            <person name="Lipzen A."/>
            <person name="Lukacs Z."/>
            <person name="Mihaltcheva S."/>
            <person name="Morgado L.N."/>
            <person name="Niskanen T."/>
            <person name="Noordeloos M.E."/>
            <person name="Ohm R.A."/>
            <person name="Ortiz-Santana B."/>
            <person name="Ovrebo C."/>
            <person name="Racz N."/>
            <person name="Riley R."/>
            <person name="Savchenko A."/>
            <person name="Shiryaev A."/>
            <person name="Soop K."/>
            <person name="Spirin V."/>
            <person name="Szebenyi C."/>
            <person name="Tomsovsky M."/>
            <person name="Tulloss R.E."/>
            <person name="Uehling J."/>
            <person name="Grigoriev I.V."/>
            <person name="Vagvolgyi C."/>
            <person name="Papp T."/>
            <person name="Martin F.M."/>
            <person name="Miettinen O."/>
            <person name="Hibbett D.S."/>
            <person name="Nagy L.G."/>
        </authorList>
    </citation>
    <scope>NUCLEOTIDE SEQUENCE [LARGE SCALE GENOMIC DNA]</scope>
    <source>
        <strain evidence="1 2">OMC1185</strain>
    </source>
</reference>
<dbReference type="SUPFAM" id="SSF54427">
    <property type="entry name" value="NTF2-like"/>
    <property type="match status" value="1"/>
</dbReference>
<evidence type="ECO:0000313" key="2">
    <source>
        <dbReference type="Proteomes" id="UP000305948"/>
    </source>
</evidence>
<accession>A0A5C3N396</accession>
<sequence>MTTPEQRQLHSATRFCEGLNTADVPLIATLLSDSPEFTHRYMPASLGPAARGTRNKAETLDLFKITFEKTVQLPPKMAIQGKDAIMFLVVDTGMKPGGIPYHVEYILIFTFEAGGDKILHIDEYQDSAYVNEAFKDWY</sequence>
<dbReference type="OrthoDB" id="3758478at2759"/>
<dbReference type="Proteomes" id="UP000305948">
    <property type="component" value="Unassembled WGS sequence"/>
</dbReference>
<gene>
    <name evidence="1" type="ORF">OE88DRAFT_1558220</name>
</gene>
<evidence type="ECO:0008006" key="3">
    <source>
        <dbReference type="Google" id="ProtNLM"/>
    </source>
</evidence>
<dbReference type="InterPro" id="IPR032710">
    <property type="entry name" value="NTF2-like_dom_sf"/>
</dbReference>
<evidence type="ECO:0000313" key="1">
    <source>
        <dbReference type="EMBL" id="TFK51532.1"/>
    </source>
</evidence>
<protein>
    <recommendedName>
        <fullName evidence="3">SnoaL-like domain-containing protein</fullName>
    </recommendedName>
</protein>
<keyword evidence="2" id="KW-1185">Reference proteome</keyword>
<proteinExistence type="predicted"/>